<sequence length="1212" mass="137741">MKGERNPVIGRFCLVLALAIALIAIGLVIFIDHFSLGGPSDGRISLSPGGGLASVLIGASFLALVFHRKPAATVLACLTSLIALGQVALPRLTAAESLEVLAINIPLLLVVLLTELALLAALYLRKGKRAGLVCGLVVVMLGALSFFSYWYPQLRAFSLGTIAESTIIVSPLAMLVGMALPILHTIHRRELPDFSTRLILLGVFSIALTTITWHALRVQNSNSLQARAQILAEQFRASSTATFNDDLAMIRRLADRQQLLTGMPAQGEWQQEVKSYLNDFREIRLIGILDPNRQPLGVHSRGGQYQRWLDSFLQTPDNQKWLDHLTSTNRPHLSPPGPDENGDLYALIASPVSAVVGEPWIILAVIDLEDAYSSLLQYYDGDLSLGVYYGNTPIFDLSPDTPRGARIPLATRHTNTHHDSQWRIEVYAREGGLPATVLYLPPLVLFAGLTLSFLMMLSHLFWRESERRSRSLQKLNQTMNAHLSRERSLRHTNERIMEFSWDILCSIDAKGRFISINPAAENVLGYRPDELIGKPYQVLIPNVDQDATAEELRRLVAGYRRFSDGFRNHLLHRDGHIVTMLWTAEWSEEDQALFCVGRDMTNQLVAETLMREREQFFSLSPDMFCIVDLNNHFFELNNAFVDVLGYERDELLGASYMQLIHKDDQARVEEAVASLIAGTTIRDLQIRIRNKNNSERWLELSATLSSDELIYVAARDTTEIRHTQEKLRESETLLKIAEKAARIGGWVLDIASGETRWSHAMFDIFEMPVGEVPDLDKALTFYTPDSRKIITDAVNMCMHKGIPFDEEVQIRTHLGRLRWVRVIGQAVKDEDNRIVQVQGGLQDITASHQAMEQIRRFADRQAKIFESITDAFFTLDREWRFTYVNRRSEELLRKNRDVLLGNTLWEMFPAAKESEFEQQYRHAMTTGESVAFEAYYAPLDNWLEVSAYPSDEGLAVYYRSINARKQAQQKLEQTMAELERSNRELQDFAFVASHDLQEPLRKIQAFSDRLLTRPDRFDEREQDYLQRMQSAARRMQSLIQDLLAYSRVTTKAQPLTICNASRILDEVLQDMETAISRENAVIDVQPLPAITGDATQVRQVLQNLLCNAIKFHKPDQRPRVMVYPEYSAEDHWTLVVSDNGVGFDKRYAEKLFQPFQRLHKQTFPGTGIGLAIVKKILDRHNATVTVESEVDEGTTFRIHFPTIDEQKRRRND</sequence>
<protein>
    <recommendedName>
        <fullName evidence="2">histidine kinase</fullName>
        <ecNumber evidence="2">2.7.13.3</ecNumber>
    </recommendedName>
</protein>
<keyword evidence="6" id="KW-0175">Coiled coil</keyword>
<feature type="domain" description="PAS" evidence="9">
    <location>
        <begin position="857"/>
        <end position="927"/>
    </location>
</feature>
<dbReference type="Pfam" id="PF08448">
    <property type="entry name" value="PAS_4"/>
    <property type="match status" value="2"/>
</dbReference>
<dbReference type="RefSeq" id="WP_285391108.1">
    <property type="nucleotide sequence ID" value="NZ_JASSVS010000005.1"/>
</dbReference>
<keyword evidence="3" id="KW-0597">Phosphoprotein</keyword>
<dbReference type="SUPFAM" id="SSF55874">
    <property type="entry name" value="ATPase domain of HSP90 chaperone/DNA topoisomerase II/histidine kinase"/>
    <property type="match status" value="1"/>
</dbReference>
<dbReference type="PANTHER" id="PTHR43304:SF1">
    <property type="entry name" value="PAC DOMAIN-CONTAINING PROTEIN"/>
    <property type="match status" value="1"/>
</dbReference>
<dbReference type="InterPro" id="IPR036890">
    <property type="entry name" value="HATPase_C_sf"/>
</dbReference>
<dbReference type="SUPFAM" id="SSF47384">
    <property type="entry name" value="Homodimeric domain of signal transducing histidine kinase"/>
    <property type="match status" value="1"/>
</dbReference>
<accession>A0ABT7ICU8</accession>
<feature type="domain" description="PAC" evidence="10">
    <location>
        <begin position="804"/>
        <end position="856"/>
    </location>
</feature>
<evidence type="ECO:0000259" key="8">
    <source>
        <dbReference type="PROSITE" id="PS50109"/>
    </source>
</evidence>
<dbReference type="NCBIfam" id="TIGR00229">
    <property type="entry name" value="sensory_box"/>
    <property type="match status" value="3"/>
</dbReference>
<keyword evidence="7" id="KW-1133">Transmembrane helix</keyword>
<dbReference type="PANTHER" id="PTHR43304">
    <property type="entry name" value="PHYTOCHROME-LIKE PROTEIN CPH1"/>
    <property type="match status" value="1"/>
</dbReference>
<evidence type="ECO:0000313" key="12">
    <source>
        <dbReference type="Proteomes" id="UP001227964"/>
    </source>
</evidence>
<dbReference type="Pfam" id="PF08447">
    <property type="entry name" value="PAS_3"/>
    <property type="match status" value="2"/>
</dbReference>
<feature type="transmembrane region" description="Helical" evidence="7">
    <location>
        <begin position="71"/>
        <end position="89"/>
    </location>
</feature>
<evidence type="ECO:0000256" key="1">
    <source>
        <dbReference type="ARBA" id="ARBA00000085"/>
    </source>
</evidence>
<dbReference type="Gene3D" id="3.30.565.10">
    <property type="entry name" value="Histidine kinase-like ATPase, C-terminal domain"/>
    <property type="match status" value="1"/>
</dbReference>
<dbReference type="InterPro" id="IPR005467">
    <property type="entry name" value="His_kinase_dom"/>
</dbReference>
<organism evidence="11 12">
    <name type="scientific">Marinobacter azerbaijanicus</name>
    <dbReference type="NCBI Taxonomy" id="3050455"/>
    <lineage>
        <taxon>Bacteria</taxon>
        <taxon>Pseudomonadati</taxon>
        <taxon>Pseudomonadota</taxon>
        <taxon>Gammaproteobacteria</taxon>
        <taxon>Pseudomonadales</taxon>
        <taxon>Marinobacteraceae</taxon>
        <taxon>Marinobacter</taxon>
    </lineage>
</organism>
<feature type="transmembrane region" description="Helical" evidence="7">
    <location>
        <begin position="12"/>
        <end position="31"/>
    </location>
</feature>
<dbReference type="InterPro" id="IPR001610">
    <property type="entry name" value="PAC"/>
</dbReference>
<keyword evidence="7" id="KW-0812">Transmembrane</keyword>
<dbReference type="EMBL" id="JASSVS010000005">
    <property type="protein sequence ID" value="MDL0431971.1"/>
    <property type="molecule type" value="Genomic_DNA"/>
</dbReference>
<dbReference type="PROSITE" id="PS50113">
    <property type="entry name" value="PAC"/>
    <property type="match status" value="1"/>
</dbReference>
<evidence type="ECO:0000256" key="6">
    <source>
        <dbReference type="SAM" id="Coils"/>
    </source>
</evidence>
<evidence type="ECO:0000256" key="7">
    <source>
        <dbReference type="SAM" id="Phobius"/>
    </source>
</evidence>
<feature type="transmembrane region" description="Helical" evidence="7">
    <location>
        <begin position="43"/>
        <end position="64"/>
    </location>
</feature>
<reference evidence="11 12" key="1">
    <citation type="submission" date="2023-06" db="EMBL/GenBank/DDBJ databases">
        <title>Marinobacter azerbaijanicus a moderately halophilic, isolated from Urmia Lake in Azerbaijan region of Iran.</title>
        <authorList>
            <person name="Sanchez-Porro C."/>
            <person name="Aghdam E.M."/>
            <person name="Saheb S.M."/>
            <person name="Tarhriz V."/>
            <person name="Kazemi E."/>
            <person name="Ammozegar M.A."/>
            <person name="Ventosa A."/>
            <person name="Hejazi M.S."/>
        </authorList>
    </citation>
    <scope>NUCLEOTIDE SEQUENCE [LARGE SCALE GENOMIC DNA]</scope>
    <source>
        <strain evidence="11 12">TBZ242</strain>
    </source>
</reference>
<dbReference type="SMART" id="SM00086">
    <property type="entry name" value="PAC"/>
    <property type="match status" value="3"/>
</dbReference>
<dbReference type="Pfam" id="PF02518">
    <property type="entry name" value="HATPase_c"/>
    <property type="match status" value="1"/>
</dbReference>
<evidence type="ECO:0000259" key="10">
    <source>
        <dbReference type="PROSITE" id="PS50113"/>
    </source>
</evidence>
<keyword evidence="5" id="KW-0418">Kinase</keyword>
<dbReference type="InterPro" id="IPR052162">
    <property type="entry name" value="Sensor_kinase/Photoreceptor"/>
</dbReference>
<proteinExistence type="predicted"/>
<dbReference type="InterPro" id="IPR003594">
    <property type="entry name" value="HATPase_dom"/>
</dbReference>
<dbReference type="Gene3D" id="1.10.287.130">
    <property type="match status" value="1"/>
</dbReference>
<evidence type="ECO:0000256" key="5">
    <source>
        <dbReference type="ARBA" id="ARBA00022777"/>
    </source>
</evidence>
<feature type="transmembrane region" description="Helical" evidence="7">
    <location>
        <begin position="130"/>
        <end position="150"/>
    </location>
</feature>
<dbReference type="InterPro" id="IPR004358">
    <property type="entry name" value="Sig_transdc_His_kin-like_C"/>
</dbReference>
<feature type="domain" description="PAS" evidence="9">
    <location>
        <begin position="626"/>
        <end position="679"/>
    </location>
</feature>
<comment type="caution">
    <text evidence="11">The sequence shown here is derived from an EMBL/GenBank/DDBJ whole genome shotgun (WGS) entry which is preliminary data.</text>
</comment>
<feature type="transmembrane region" description="Helical" evidence="7">
    <location>
        <begin position="101"/>
        <end position="123"/>
    </location>
</feature>
<dbReference type="SMART" id="SM00388">
    <property type="entry name" value="HisKA"/>
    <property type="match status" value="1"/>
</dbReference>
<comment type="catalytic activity">
    <reaction evidence="1">
        <text>ATP + protein L-histidine = ADP + protein N-phospho-L-histidine.</text>
        <dbReference type="EC" id="2.7.13.3"/>
    </reaction>
</comment>
<dbReference type="InterPro" id="IPR013655">
    <property type="entry name" value="PAS_fold_3"/>
</dbReference>
<keyword evidence="12" id="KW-1185">Reference proteome</keyword>
<dbReference type="EC" id="2.7.13.3" evidence="2"/>
<dbReference type="CDD" id="cd00082">
    <property type="entry name" value="HisKA"/>
    <property type="match status" value="1"/>
</dbReference>
<dbReference type="InterPro" id="IPR013656">
    <property type="entry name" value="PAS_4"/>
</dbReference>
<gene>
    <name evidence="11" type="ORF">QPM17_12570</name>
</gene>
<evidence type="ECO:0000256" key="3">
    <source>
        <dbReference type="ARBA" id="ARBA00022553"/>
    </source>
</evidence>
<feature type="domain" description="Histidine kinase" evidence="8">
    <location>
        <begin position="991"/>
        <end position="1204"/>
    </location>
</feature>
<dbReference type="PRINTS" id="PR00344">
    <property type="entry name" value="BCTRLSENSOR"/>
</dbReference>
<dbReference type="InterPro" id="IPR000014">
    <property type="entry name" value="PAS"/>
</dbReference>
<keyword evidence="4" id="KW-0808">Transferase</keyword>
<dbReference type="Proteomes" id="UP001227964">
    <property type="component" value="Unassembled WGS sequence"/>
</dbReference>
<dbReference type="PROSITE" id="PS50112">
    <property type="entry name" value="PAS"/>
    <property type="match status" value="3"/>
</dbReference>
<dbReference type="Gene3D" id="3.30.450.20">
    <property type="entry name" value="PAS domain"/>
    <property type="match status" value="4"/>
</dbReference>
<evidence type="ECO:0000259" key="9">
    <source>
        <dbReference type="PROSITE" id="PS50112"/>
    </source>
</evidence>
<dbReference type="SMART" id="SM00387">
    <property type="entry name" value="HATPase_c"/>
    <property type="match status" value="1"/>
</dbReference>
<dbReference type="InterPro" id="IPR000700">
    <property type="entry name" value="PAS-assoc_C"/>
</dbReference>
<dbReference type="PROSITE" id="PS50109">
    <property type="entry name" value="HIS_KIN"/>
    <property type="match status" value="1"/>
</dbReference>
<evidence type="ECO:0000256" key="4">
    <source>
        <dbReference type="ARBA" id="ARBA00022679"/>
    </source>
</evidence>
<dbReference type="InterPro" id="IPR036097">
    <property type="entry name" value="HisK_dim/P_sf"/>
</dbReference>
<feature type="coiled-coil region" evidence="6">
    <location>
        <begin position="961"/>
        <end position="988"/>
    </location>
</feature>
<dbReference type="SMART" id="SM00091">
    <property type="entry name" value="PAS"/>
    <property type="match status" value="4"/>
</dbReference>
<dbReference type="CDD" id="cd00130">
    <property type="entry name" value="PAS"/>
    <property type="match status" value="4"/>
</dbReference>
<dbReference type="Pfam" id="PF00512">
    <property type="entry name" value="HisKA"/>
    <property type="match status" value="1"/>
</dbReference>
<feature type="transmembrane region" description="Helical" evidence="7">
    <location>
        <begin position="198"/>
        <end position="216"/>
    </location>
</feature>
<feature type="domain" description="PAS" evidence="9">
    <location>
        <begin position="507"/>
        <end position="559"/>
    </location>
</feature>
<keyword evidence="7" id="KW-0472">Membrane</keyword>
<evidence type="ECO:0000313" key="11">
    <source>
        <dbReference type="EMBL" id="MDL0431971.1"/>
    </source>
</evidence>
<name>A0ABT7ICU8_9GAMM</name>
<dbReference type="InterPro" id="IPR003661">
    <property type="entry name" value="HisK_dim/P_dom"/>
</dbReference>
<evidence type="ECO:0000256" key="2">
    <source>
        <dbReference type="ARBA" id="ARBA00012438"/>
    </source>
</evidence>
<dbReference type="InterPro" id="IPR035965">
    <property type="entry name" value="PAS-like_dom_sf"/>
</dbReference>
<feature type="transmembrane region" description="Helical" evidence="7">
    <location>
        <begin position="162"/>
        <end position="186"/>
    </location>
</feature>
<dbReference type="SUPFAM" id="SSF55785">
    <property type="entry name" value="PYP-like sensor domain (PAS domain)"/>
    <property type="match status" value="4"/>
</dbReference>